<dbReference type="InterPro" id="IPR011278">
    <property type="entry name" value="2-MeCitrate/Citrate_synth_II"/>
</dbReference>
<dbReference type="NCBIfam" id="TIGR01800">
    <property type="entry name" value="cit_synth_II"/>
    <property type="match status" value="1"/>
</dbReference>
<dbReference type="InterPro" id="IPR036969">
    <property type="entry name" value="Citrate_synthase_sf"/>
</dbReference>
<dbReference type="GO" id="GO:0005975">
    <property type="term" value="P:carbohydrate metabolic process"/>
    <property type="evidence" value="ECO:0007669"/>
    <property type="project" value="TreeGrafter"/>
</dbReference>
<dbReference type="Gene3D" id="1.10.230.10">
    <property type="entry name" value="Cytochrome P450-Terp, domain 2"/>
    <property type="match status" value="1"/>
</dbReference>
<evidence type="ECO:0000256" key="7">
    <source>
        <dbReference type="ARBA" id="ARBA00049288"/>
    </source>
</evidence>
<dbReference type="InterPro" id="IPR024176">
    <property type="entry name" value="Citrate_synthase_bac-typ"/>
</dbReference>
<dbReference type="GO" id="GO:0006099">
    <property type="term" value="P:tricarboxylic acid cycle"/>
    <property type="evidence" value="ECO:0007669"/>
    <property type="project" value="UniProtKB-KW"/>
</dbReference>
<comment type="catalytic activity">
    <reaction evidence="7">
        <text>oxaloacetate + acetyl-CoA + H2O = citrate + CoA + H(+)</text>
        <dbReference type="Rhea" id="RHEA:16845"/>
        <dbReference type="ChEBI" id="CHEBI:15377"/>
        <dbReference type="ChEBI" id="CHEBI:15378"/>
        <dbReference type="ChEBI" id="CHEBI:16452"/>
        <dbReference type="ChEBI" id="CHEBI:16947"/>
        <dbReference type="ChEBI" id="CHEBI:57287"/>
        <dbReference type="ChEBI" id="CHEBI:57288"/>
        <dbReference type="EC" id="2.3.3.16"/>
    </reaction>
</comment>
<dbReference type="InterPro" id="IPR002020">
    <property type="entry name" value="Citrate_synthase"/>
</dbReference>
<dbReference type="GO" id="GO:0005829">
    <property type="term" value="C:cytosol"/>
    <property type="evidence" value="ECO:0007669"/>
    <property type="project" value="TreeGrafter"/>
</dbReference>
<comment type="caution">
    <text evidence="11">The sequence shown here is derived from an EMBL/GenBank/DDBJ whole genome shotgun (WGS) entry which is preliminary data.</text>
</comment>
<dbReference type="PANTHER" id="PTHR11739">
    <property type="entry name" value="CITRATE SYNTHASE"/>
    <property type="match status" value="1"/>
</dbReference>
<evidence type="ECO:0000256" key="10">
    <source>
        <dbReference type="RuleBase" id="RU000441"/>
    </source>
</evidence>
<evidence type="ECO:0000256" key="1">
    <source>
        <dbReference type="ARBA" id="ARBA00004305"/>
    </source>
</evidence>
<evidence type="ECO:0000256" key="5">
    <source>
        <dbReference type="ARBA" id="ARBA00022532"/>
    </source>
</evidence>
<dbReference type="InterPro" id="IPR016143">
    <property type="entry name" value="Citrate_synth-like_sm_a-sub"/>
</dbReference>
<gene>
    <name evidence="11" type="ORF">GBAR_LOCUS23916</name>
</gene>
<dbReference type="InterPro" id="IPR019810">
    <property type="entry name" value="Citrate_synthase_AS"/>
</dbReference>
<dbReference type="GO" id="GO:0005759">
    <property type="term" value="C:mitochondrial matrix"/>
    <property type="evidence" value="ECO:0007669"/>
    <property type="project" value="UniProtKB-SubCell"/>
</dbReference>
<dbReference type="Proteomes" id="UP001174909">
    <property type="component" value="Unassembled WGS sequence"/>
</dbReference>
<dbReference type="PANTHER" id="PTHR11739:SF4">
    <property type="entry name" value="CITRATE SYNTHASE, PEROXISOMAL"/>
    <property type="match status" value="1"/>
</dbReference>
<dbReference type="Gene3D" id="1.10.580.10">
    <property type="entry name" value="Citrate Synthase, domain 1"/>
    <property type="match status" value="1"/>
</dbReference>
<evidence type="ECO:0000256" key="9">
    <source>
        <dbReference type="PIRSR" id="PIRSR001369-1"/>
    </source>
</evidence>
<reference evidence="11" key="1">
    <citation type="submission" date="2023-03" db="EMBL/GenBank/DDBJ databases">
        <authorList>
            <person name="Steffen K."/>
            <person name="Cardenas P."/>
        </authorList>
    </citation>
    <scope>NUCLEOTIDE SEQUENCE</scope>
</reference>
<keyword evidence="5" id="KW-0816">Tricarboxylic acid cycle</keyword>
<accession>A0AA35T873</accession>
<evidence type="ECO:0000256" key="2">
    <source>
        <dbReference type="ARBA" id="ARBA00005163"/>
    </source>
</evidence>
<dbReference type="SUPFAM" id="SSF48256">
    <property type="entry name" value="Citrate synthase"/>
    <property type="match status" value="1"/>
</dbReference>
<dbReference type="PROSITE" id="PS00480">
    <property type="entry name" value="CITRATE_SYNTHASE"/>
    <property type="match status" value="1"/>
</dbReference>
<proteinExistence type="inferred from homology"/>
<evidence type="ECO:0000256" key="8">
    <source>
        <dbReference type="PIRNR" id="PIRNR001369"/>
    </source>
</evidence>
<name>A0AA35T873_GEOBA</name>
<evidence type="ECO:0000256" key="6">
    <source>
        <dbReference type="ARBA" id="ARBA00022679"/>
    </source>
</evidence>
<dbReference type="AlphaFoldDB" id="A0AA35T873"/>
<dbReference type="GO" id="GO:0036440">
    <property type="term" value="F:citrate synthase activity"/>
    <property type="evidence" value="ECO:0007669"/>
    <property type="project" value="UniProtKB-EC"/>
</dbReference>
<comment type="pathway">
    <text evidence="2">Carbohydrate metabolism; tricarboxylic acid cycle.</text>
</comment>
<keyword evidence="12" id="KW-1185">Reference proteome</keyword>
<evidence type="ECO:0000313" key="12">
    <source>
        <dbReference type="Proteomes" id="UP001174909"/>
    </source>
</evidence>
<comment type="similarity">
    <text evidence="3 8 10">Belongs to the citrate synthase family.</text>
</comment>
<comment type="subcellular location">
    <subcellularLocation>
        <location evidence="1">Mitochondrion matrix</location>
    </subcellularLocation>
</comment>
<organism evidence="11 12">
    <name type="scientific">Geodia barretti</name>
    <name type="common">Barrett's horny sponge</name>
    <dbReference type="NCBI Taxonomy" id="519541"/>
    <lineage>
        <taxon>Eukaryota</taxon>
        <taxon>Metazoa</taxon>
        <taxon>Porifera</taxon>
        <taxon>Demospongiae</taxon>
        <taxon>Heteroscleromorpha</taxon>
        <taxon>Tetractinellida</taxon>
        <taxon>Astrophorina</taxon>
        <taxon>Geodiidae</taxon>
        <taxon>Geodia</taxon>
    </lineage>
</organism>
<dbReference type="PRINTS" id="PR00143">
    <property type="entry name" value="CITRTSNTHASE"/>
</dbReference>
<dbReference type="PIRSF" id="PIRSF001369">
    <property type="entry name" value="Citrate_synth"/>
    <property type="match status" value="1"/>
</dbReference>
<feature type="active site" evidence="9">
    <location>
        <position position="316"/>
    </location>
</feature>
<dbReference type="EMBL" id="CASHTH010003300">
    <property type="protein sequence ID" value="CAI8043094.1"/>
    <property type="molecule type" value="Genomic_DNA"/>
</dbReference>
<dbReference type="Pfam" id="PF00285">
    <property type="entry name" value="Citrate_synt"/>
    <property type="match status" value="1"/>
</dbReference>
<feature type="active site" evidence="9">
    <location>
        <position position="262"/>
    </location>
</feature>
<evidence type="ECO:0000256" key="3">
    <source>
        <dbReference type="ARBA" id="ARBA00010566"/>
    </source>
</evidence>
<keyword evidence="6 8" id="KW-0808">Transferase</keyword>
<evidence type="ECO:0000313" key="11">
    <source>
        <dbReference type="EMBL" id="CAI8043094.1"/>
    </source>
</evidence>
<sequence length="379" mass="42591">MMADQPELHRGLMNVYMDNTESSFIDGDIGKLLYRGYDIHDLAEKSTFEEIVYLVLYGELPNHAQLEELDGYLRANRRIPDEIITVIDAVQSAHPMDVLQTAMIGLAAFDEESEDNSKEANIRKALRLTAKAPTIVTAHHRVRSGLEPVAPNPDLNHAGNFLFMLFNEIPDDETVSLMDVDFILHAEHGVNASSFAARVSASTNSTLHAAVSGAVGALKGPAHGGAAEEVMKMSIEIGNPENAEEYARKKLDNRERIMGFGHRVYRAEDPRARHLRERSQALGEKRGDPRWFQILTHLSEDVMAPYRDRGIYVNVDFYAGSIYHLLGIPSDLFIPIFALGRVPGWSAQCIEQYENNILLRPRLHYVGPMDREYVPIDER</sequence>
<protein>
    <recommendedName>
        <fullName evidence="8 10">Citrate synthase</fullName>
    </recommendedName>
</protein>
<dbReference type="InterPro" id="IPR016142">
    <property type="entry name" value="Citrate_synth-like_lrg_a-sub"/>
</dbReference>
<comment type="subunit">
    <text evidence="4">Homodimer.</text>
</comment>
<evidence type="ECO:0000256" key="4">
    <source>
        <dbReference type="ARBA" id="ARBA00011738"/>
    </source>
</evidence>